<keyword evidence="2" id="KW-1185">Reference proteome</keyword>
<evidence type="ECO:0000313" key="1">
    <source>
        <dbReference type="EMBL" id="MFH8551249.1"/>
    </source>
</evidence>
<protein>
    <submittedName>
        <fullName evidence="1">Uncharacterized protein</fullName>
    </submittedName>
</protein>
<dbReference type="EMBL" id="JBIRGQ010000010">
    <property type="protein sequence ID" value="MFH8551249.1"/>
    <property type="molecule type" value="Genomic_DNA"/>
</dbReference>
<reference evidence="1 2" key="1">
    <citation type="submission" date="2024-10" db="EMBL/GenBank/DDBJ databases">
        <title>The Natural Products Discovery Center: Release of the First 8490 Sequenced Strains for Exploring Actinobacteria Biosynthetic Diversity.</title>
        <authorList>
            <person name="Kalkreuter E."/>
            <person name="Kautsar S.A."/>
            <person name="Yang D."/>
            <person name="Bader C.D."/>
            <person name="Teijaro C.N."/>
            <person name="Fluegel L."/>
            <person name="Davis C.M."/>
            <person name="Simpson J.R."/>
            <person name="Lauterbach L."/>
            <person name="Steele A.D."/>
            <person name="Gui C."/>
            <person name="Meng S."/>
            <person name="Li G."/>
            <person name="Viehrig K."/>
            <person name="Ye F."/>
            <person name="Su P."/>
            <person name="Kiefer A.F."/>
            <person name="Nichols A."/>
            <person name="Cepeda A.J."/>
            <person name="Yan W."/>
            <person name="Fan B."/>
            <person name="Jiang Y."/>
            <person name="Adhikari A."/>
            <person name="Zheng C.-J."/>
            <person name="Schuster L."/>
            <person name="Cowan T.M."/>
            <person name="Smanski M.J."/>
            <person name="Chevrette M.G."/>
            <person name="De Carvalho L.P.S."/>
            <person name="Shen B."/>
        </authorList>
    </citation>
    <scope>NUCLEOTIDE SEQUENCE [LARGE SCALE GENOMIC DNA]</scope>
    <source>
        <strain evidence="1 2">NPDC017990</strain>
    </source>
</reference>
<dbReference type="RefSeq" id="WP_397718064.1">
    <property type="nucleotide sequence ID" value="NZ_JBIRGN010000010.1"/>
</dbReference>
<proteinExistence type="predicted"/>
<name>A0ABW7R1W8_9ACTN</name>
<dbReference type="Proteomes" id="UP001610818">
    <property type="component" value="Unassembled WGS sequence"/>
</dbReference>
<accession>A0ABW7R1W8</accession>
<sequence>MADKRCVHEMLVEQCTECAPPPDGLPSHVFVTAGGSVFHRTTRCAGLLDGQRQAGRQGKEIHTPERKPLAEARGRFGACLICCQGYRPGSPRR</sequence>
<organism evidence="1 2">
    <name type="scientific">Streptomyces longisporoflavus</name>
    <dbReference type="NCBI Taxonomy" id="28044"/>
    <lineage>
        <taxon>Bacteria</taxon>
        <taxon>Bacillati</taxon>
        <taxon>Actinomycetota</taxon>
        <taxon>Actinomycetes</taxon>
        <taxon>Kitasatosporales</taxon>
        <taxon>Streptomycetaceae</taxon>
        <taxon>Streptomyces</taxon>
    </lineage>
</organism>
<evidence type="ECO:0000313" key="2">
    <source>
        <dbReference type="Proteomes" id="UP001610818"/>
    </source>
</evidence>
<gene>
    <name evidence="1" type="ORF">ACH4F9_40310</name>
</gene>
<comment type="caution">
    <text evidence="1">The sequence shown here is derived from an EMBL/GenBank/DDBJ whole genome shotgun (WGS) entry which is preliminary data.</text>
</comment>